<name>A0A7D5TBA8_9EURY</name>
<gene>
    <name evidence="1" type="ORF">HZS54_10050</name>
</gene>
<evidence type="ECO:0000313" key="2">
    <source>
        <dbReference type="Proteomes" id="UP000509346"/>
    </source>
</evidence>
<organism evidence="1 2">
    <name type="scientific">Halosimplex pelagicum</name>
    <dbReference type="NCBI Taxonomy" id="869886"/>
    <lineage>
        <taxon>Archaea</taxon>
        <taxon>Methanobacteriati</taxon>
        <taxon>Methanobacteriota</taxon>
        <taxon>Stenosarchaea group</taxon>
        <taxon>Halobacteria</taxon>
        <taxon>Halobacteriales</taxon>
        <taxon>Haloarculaceae</taxon>
        <taxon>Halosimplex</taxon>
    </lineage>
</organism>
<dbReference type="Proteomes" id="UP000509346">
    <property type="component" value="Chromosome"/>
</dbReference>
<dbReference type="GeneID" id="56082933"/>
<reference evidence="1 2" key="1">
    <citation type="submission" date="2020-07" db="EMBL/GenBank/DDBJ databases">
        <title>Halosimplex litoreum sp. nov. and Halosimplex rubrum sp. nov., isolated from different salt environments.</title>
        <authorList>
            <person name="Cui H."/>
        </authorList>
    </citation>
    <scope>NUCLEOTIDE SEQUENCE [LARGE SCALE GENOMIC DNA]</scope>
    <source>
        <strain evidence="1 2">R2</strain>
    </source>
</reference>
<keyword evidence="2" id="KW-1185">Reference proteome</keyword>
<accession>A0A7D5TBA8</accession>
<dbReference type="PROSITE" id="PS51257">
    <property type="entry name" value="PROKAR_LIPOPROTEIN"/>
    <property type="match status" value="1"/>
</dbReference>
<dbReference type="OrthoDB" id="253087at2157"/>
<sequence length="175" mass="18401">MRRTLIAVALVAMVALAGCSALTGGDAADTDRPGATVSDDRVAVENDDAGATGVNQTLRLAVDETTNGSEWTAIGATYPRENFTVDSAQHGEIALGVDTDDDGELDREFNESHVSGVNNNAYSFDVTLDTDYTLSEGDVVVVGYPAVDNPAEPGDYEVDVRVNDRQNATGTVTIE</sequence>
<protein>
    <submittedName>
        <fullName evidence="1">Uncharacterized protein</fullName>
    </submittedName>
</protein>
<dbReference type="AlphaFoldDB" id="A0A7D5TBA8"/>
<dbReference type="RefSeq" id="WP_179922418.1">
    <property type="nucleotide sequence ID" value="NZ_CP058909.1"/>
</dbReference>
<dbReference type="EMBL" id="CP058909">
    <property type="protein sequence ID" value="QLH81949.1"/>
    <property type="molecule type" value="Genomic_DNA"/>
</dbReference>
<dbReference type="KEGG" id="hpel:HZS54_10050"/>
<evidence type="ECO:0000313" key="1">
    <source>
        <dbReference type="EMBL" id="QLH81949.1"/>
    </source>
</evidence>
<proteinExistence type="predicted"/>